<feature type="compositionally biased region" description="Polar residues" evidence="1">
    <location>
        <begin position="1"/>
        <end position="15"/>
    </location>
</feature>
<sequence>PSSISKEVSSATVVSGNAREVTAARGDGHSVTAEDAANSSRGGGAH</sequence>
<name>A0A093EZ19_TAUER</name>
<organism evidence="2 3">
    <name type="scientific">Tauraco erythrolophus</name>
    <name type="common">Red-crested turaco</name>
    <dbReference type="NCBI Taxonomy" id="121530"/>
    <lineage>
        <taxon>Eukaryota</taxon>
        <taxon>Metazoa</taxon>
        <taxon>Chordata</taxon>
        <taxon>Craniata</taxon>
        <taxon>Vertebrata</taxon>
        <taxon>Euteleostomi</taxon>
        <taxon>Archelosauria</taxon>
        <taxon>Archosauria</taxon>
        <taxon>Dinosauria</taxon>
        <taxon>Saurischia</taxon>
        <taxon>Theropoda</taxon>
        <taxon>Coelurosauria</taxon>
        <taxon>Aves</taxon>
        <taxon>Neognathae</taxon>
        <taxon>Neoaves</taxon>
        <taxon>Otidimorphae</taxon>
        <taxon>Musophagiformes</taxon>
        <taxon>Musophagidae</taxon>
        <taxon>Tauraco</taxon>
    </lineage>
</organism>
<evidence type="ECO:0000313" key="2">
    <source>
        <dbReference type="EMBL" id="KFV19706.1"/>
    </source>
</evidence>
<reference evidence="2 3" key="1">
    <citation type="submission" date="2014-04" db="EMBL/GenBank/DDBJ databases">
        <title>Genome evolution of avian class.</title>
        <authorList>
            <person name="Zhang G."/>
            <person name="Li C."/>
        </authorList>
    </citation>
    <scope>NUCLEOTIDE SEQUENCE [LARGE SCALE GENOMIC DNA]</scope>
    <source>
        <strain evidence="2">BGI_N340</strain>
    </source>
</reference>
<gene>
    <name evidence="2" type="ORF">N340_13104</name>
</gene>
<feature type="region of interest" description="Disordered" evidence="1">
    <location>
        <begin position="1"/>
        <end position="46"/>
    </location>
</feature>
<keyword evidence="3" id="KW-1185">Reference proteome</keyword>
<dbReference type="Proteomes" id="UP000053661">
    <property type="component" value="Unassembled WGS sequence"/>
</dbReference>
<evidence type="ECO:0000313" key="3">
    <source>
        <dbReference type="Proteomes" id="UP000053661"/>
    </source>
</evidence>
<feature type="non-terminal residue" evidence="2">
    <location>
        <position position="46"/>
    </location>
</feature>
<proteinExistence type="predicted"/>
<accession>A0A093EZ19</accession>
<dbReference type="AlphaFoldDB" id="A0A093EZ19"/>
<feature type="non-terminal residue" evidence="2">
    <location>
        <position position="1"/>
    </location>
</feature>
<protein>
    <submittedName>
        <fullName evidence="2">Uncharacterized protein</fullName>
    </submittedName>
</protein>
<evidence type="ECO:0000256" key="1">
    <source>
        <dbReference type="SAM" id="MobiDB-lite"/>
    </source>
</evidence>
<dbReference type="EMBL" id="KL473321">
    <property type="protein sequence ID" value="KFV19706.1"/>
    <property type="molecule type" value="Genomic_DNA"/>
</dbReference>